<dbReference type="InterPro" id="IPR019734">
    <property type="entry name" value="TPR_rpt"/>
</dbReference>
<dbReference type="NCBIfam" id="NF042912">
    <property type="entry name" value="Amuc_1098_fam"/>
    <property type="match status" value="1"/>
</dbReference>
<feature type="region of interest" description="Disordered" evidence="3">
    <location>
        <begin position="654"/>
        <end position="673"/>
    </location>
</feature>
<evidence type="ECO:0000256" key="3">
    <source>
        <dbReference type="SAM" id="MobiDB-lite"/>
    </source>
</evidence>
<accession>A0ABW5D5A3</accession>
<sequence>MAFLIRNELSCRCFVYTLPLILMGASIAQNSQSSSALVNQELQRRQMAVQEGQMLLEKGDKAYTEGDYEAASAAYAGARQAFPDAPATAELRAAATQRYAQASVELSKMLSRKGDVEGAKAAMDKVLLDDVAPDNIEAKGMLADLQDPIRTNPALTKEHGADVDEVRRLIYTAQGAYDLGKYDQANEIYKDVLRIDPYNKAARRGMERISSQKANYLNTAKDHTRAEALAQVGSAWELPLEPELVIPDLVDSDVRDASGDLIPLENKLSRIVIPEFRVEESTLMEAIDLLRLRIAENDQFATDSSNKGINITINLGDPASSPAKEILAKTFDLQVSNVPVEKILNYIADITGTTFKTDDFAVIISPAGSGSDELITRTYRVSPDFMSNLASGSSNESDTGDIFNTEIGKGGLLPKRVSPQEALSQQGVSFPDGALASFNGATNTLRVVNTPDNQDIIQQIVETISQTEPVSVAVRVTMIKVERNILEELSFDWMLDTFEFGGDSWIPGASQLNLSGGTVGSGSPITDIAQAPGTFLPGNPITAGNRSGDGAFSSSSIDSIIAAGSSRGTQTNNRAPGVLGVNGTISNATVQMLMRGLDQKKGVDLMAQPSVTTRSGQAASIKVIREFIYPTEYEPPELPNTISGTTTIRIEDGEVTDISSSTPQSPVTPATPTAFETRDVGVTLEVLPVADANRQFVDVTLNPSITDFDGFVNYGSPITTTRNGLLGPEQRVLTENAILMPVFSVRKTNSNLVVADGATIVIGGLMKDEISTVNDKTPVLGDIPVVGRLFQSDAKRHTSTAILFLVNVELLDPTGRRYSDR</sequence>
<feature type="repeat" description="TPR" evidence="1">
    <location>
        <begin position="166"/>
        <end position="199"/>
    </location>
</feature>
<gene>
    <name evidence="5" type="ORF">ACFSSA_06205</name>
</gene>
<reference evidence="6" key="1">
    <citation type="journal article" date="2019" name="Int. J. Syst. Evol. Microbiol.">
        <title>The Global Catalogue of Microorganisms (GCM) 10K type strain sequencing project: providing services to taxonomists for standard genome sequencing and annotation.</title>
        <authorList>
            <consortium name="The Broad Institute Genomics Platform"/>
            <consortium name="The Broad Institute Genome Sequencing Center for Infectious Disease"/>
            <person name="Wu L."/>
            <person name="Ma J."/>
        </authorList>
    </citation>
    <scope>NUCLEOTIDE SEQUENCE [LARGE SCALE GENOMIC DNA]</scope>
    <source>
        <strain evidence="6">CGMCC 4.7106</strain>
    </source>
</reference>
<dbReference type="InterPro" id="IPR049997">
    <property type="entry name" value="Amuc_1098-like"/>
</dbReference>
<dbReference type="Pfam" id="PF00263">
    <property type="entry name" value="Secretin"/>
    <property type="match status" value="1"/>
</dbReference>
<organism evidence="5 6">
    <name type="scientific">Luteolibacter algae</name>
    <dbReference type="NCBI Taxonomy" id="454151"/>
    <lineage>
        <taxon>Bacteria</taxon>
        <taxon>Pseudomonadati</taxon>
        <taxon>Verrucomicrobiota</taxon>
        <taxon>Verrucomicrobiia</taxon>
        <taxon>Verrucomicrobiales</taxon>
        <taxon>Verrucomicrobiaceae</taxon>
        <taxon>Luteolibacter</taxon>
    </lineage>
</organism>
<evidence type="ECO:0000259" key="4">
    <source>
        <dbReference type="Pfam" id="PF00263"/>
    </source>
</evidence>
<dbReference type="PROSITE" id="PS50005">
    <property type="entry name" value="TPR"/>
    <property type="match status" value="1"/>
</dbReference>
<dbReference type="EMBL" id="JBHUIT010000005">
    <property type="protein sequence ID" value="MFD2256258.1"/>
    <property type="molecule type" value="Genomic_DNA"/>
</dbReference>
<dbReference type="RefSeq" id="WP_386819336.1">
    <property type="nucleotide sequence ID" value="NZ_JBHUIT010000005.1"/>
</dbReference>
<evidence type="ECO:0000256" key="1">
    <source>
        <dbReference type="PROSITE-ProRule" id="PRU00339"/>
    </source>
</evidence>
<name>A0ABW5D5A3_9BACT</name>
<evidence type="ECO:0000256" key="2">
    <source>
        <dbReference type="RuleBase" id="RU004003"/>
    </source>
</evidence>
<dbReference type="Gene3D" id="1.25.40.10">
    <property type="entry name" value="Tetratricopeptide repeat domain"/>
    <property type="match status" value="1"/>
</dbReference>
<feature type="domain" description="Type II/III secretion system secretin-like" evidence="4">
    <location>
        <begin position="597"/>
        <end position="811"/>
    </location>
</feature>
<proteinExistence type="inferred from homology"/>
<keyword evidence="1" id="KW-0802">TPR repeat</keyword>
<dbReference type="PANTHER" id="PTHR30332:SF17">
    <property type="entry name" value="TYPE IV PILIATION SYSTEM PROTEIN DR_0774-RELATED"/>
    <property type="match status" value="1"/>
</dbReference>
<comment type="caution">
    <text evidence="5">The sequence shown here is derived from an EMBL/GenBank/DDBJ whole genome shotgun (WGS) entry which is preliminary data.</text>
</comment>
<evidence type="ECO:0000313" key="6">
    <source>
        <dbReference type="Proteomes" id="UP001597375"/>
    </source>
</evidence>
<dbReference type="InterPro" id="IPR004846">
    <property type="entry name" value="T2SS/T3SS_dom"/>
</dbReference>
<evidence type="ECO:0000313" key="5">
    <source>
        <dbReference type="EMBL" id="MFD2256258.1"/>
    </source>
</evidence>
<keyword evidence="6" id="KW-1185">Reference proteome</keyword>
<dbReference type="InterPro" id="IPR050810">
    <property type="entry name" value="Bact_Secretion_Sys_Channel"/>
</dbReference>
<dbReference type="PANTHER" id="PTHR30332">
    <property type="entry name" value="PROBABLE GENERAL SECRETION PATHWAY PROTEIN D"/>
    <property type="match status" value="1"/>
</dbReference>
<protein>
    <submittedName>
        <fullName evidence="5">Amuc_1098 family type IV pilus outer membrane protein</fullName>
    </submittedName>
</protein>
<feature type="compositionally biased region" description="Polar residues" evidence="3">
    <location>
        <begin position="657"/>
        <end position="671"/>
    </location>
</feature>
<dbReference type="Proteomes" id="UP001597375">
    <property type="component" value="Unassembled WGS sequence"/>
</dbReference>
<dbReference type="InterPro" id="IPR011990">
    <property type="entry name" value="TPR-like_helical_dom_sf"/>
</dbReference>
<dbReference type="SUPFAM" id="SSF48452">
    <property type="entry name" value="TPR-like"/>
    <property type="match status" value="1"/>
</dbReference>
<comment type="similarity">
    <text evidence="2">Belongs to the bacterial secretin family.</text>
</comment>